<dbReference type="PANTHER" id="PTHR12064:SF59">
    <property type="entry name" value="CNNM TRANSMEMBRANE DOMAIN-CONTAINING PROTEIN"/>
    <property type="match status" value="1"/>
</dbReference>
<dbReference type="PANTHER" id="PTHR12064">
    <property type="entry name" value="METAL TRANSPORTER CNNM"/>
    <property type="match status" value="1"/>
</dbReference>
<dbReference type="InterPro" id="IPR044751">
    <property type="entry name" value="Ion_transp-like_CBS"/>
</dbReference>
<keyword evidence="2 5" id="KW-0812">Transmembrane</keyword>
<feature type="region of interest" description="Disordered" evidence="6">
    <location>
        <begin position="555"/>
        <end position="577"/>
    </location>
</feature>
<dbReference type="InterPro" id="IPR046342">
    <property type="entry name" value="CBS_dom_sf"/>
</dbReference>
<evidence type="ECO:0000256" key="7">
    <source>
        <dbReference type="SAM" id="Phobius"/>
    </source>
</evidence>
<dbReference type="AlphaFoldDB" id="A0AAF6BMK2"/>
<name>A0AAF6BMK2_MARPO</name>
<dbReference type="InterPro" id="IPR045095">
    <property type="entry name" value="ACDP"/>
</dbReference>
<dbReference type="GO" id="GO:0016020">
    <property type="term" value="C:membrane"/>
    <property type="evidence" value="ECO:0007669"/>
    <property type="project" value="UniProtKB-SubCell"/>
</dbReference>
<evidence type="ECO:0000256" key="1">
    <source>
        <dbReference type="ARBA" id="ARBA00004141"/>
    </source>
</evidence>
<evidence type="ECO:0000256" key="6">
    <source>
        <dbReference type="SAM" id="MobiDB-lite"/>
    </source>
</evidence>
<protein>
    <recommendedName>
        <fullName evidence="8">CNNM transmembrane domain-containing protein</fullName>
    </recommendedName>
</protein>
<proteinExistence type="predicted"/>
<feature type="region of interest" description="Disordered" evidence="6">
    <location>
        <begin position="417"/>
        <end position="510"/>
    </location>
</feature>
<evidence type="ECO:0000256" key="3">
    <source>
        <dbReference type="ARBA" id="ARBA00022989"/>
    </source>
</evidence>
<evidence type="ECO:0000256" key="4">
    <source>
        <dbReference type="ARBA" id="ARBA00023136"/>
    </source>
</evidence>
<dbReference type="Proteomes" id="UP001162541">
    <property type="component" value="Chromosome 6"/>
</dbReference>
<dbReference type="CDD" id="cd04590">
    <property type="entry name" value="CBS_pair_CorC_HlyC_assoc"/>
    <property type="match status" value="1"/>
</dbReference>
<sequence length="577" mass="61721">MGGMIQQNCCKDTFWMYIGAIVGLLAFSGLMSGLTLGLMSLGLVDLEVLRRSGKPDDRRHAAKILPVVRNQHLLLVTLLVGNAMAMEALPLFLDSVVDTYVAIILSVTLLLMFGEILPQAVCSRYGLAVGAAVAPLVRVLLFVMFPVAFPLSKMLDWMLGEKHALLFGRAELRTLVDMHSHAAGNGGQLSRSETSIISGALQLGEKTAGHAMTPLGRTFSVDLHSRLDRAALARILASGHSRVPVFAGAPSNLVGLVLVKSLLCVDRPRDDVPVAALAIRPIPRVAEATPLYDLLHEFLQGRSHMAAVVRPVAAPARHHVVAFDHVPQKLSPSEGPQQGPVPSPAGEDARQQREHSHHAPATGLANGSVPRRVQPWPSWAEEDGEVVGIITLEDVLEEILQEEIWDEKDRSAGELCATGIPEDRPWTQKPVPGQASEQPSTPKDRGPMPMPAYRYSISAPGSPKRNATASAPDQQQQPPKRVSAASAPGSPTHHVRVAAGAQRSGSSAPVSPNVVYVASRGSACVRLGNRASVAAVNEPPVAINSRIHMHRVLFTSSNAPSNPSRELERPKTAPGNM</sequence>
<dbReference type="SUPFAM" id="SSF54631">
    <property type="entry name" value="CBS-domain pair"/>
    <property type="match status" value="1"/>
</dbReference>
<organism evidence="9 10">
    <name type="scientific">Marchantia polymorpha subsp. ruderalis</name>
    <dbReference type="NCBI Taxonomy" id="1480154"/>
    <lineage>
        <taxon>Eukaryota</taxon>
        <taxon>Viridiplantae</taxon>
        <taxon>Streptophyta</taxon>
        <taxon>Embryophyta</taxon>
        <taxon>Marchantiophyta</taxon>
        <taxon>Marchantiopsida</taxon>
        <taxon>Marchantiidae</taxon>
        <taxon>Marchantiales</taxon>
        <taxon>Marchantiaceae</taxon>
        <taxon>Marchantia</taxon>
    </lineage>
</organism>
<dbReference type="GO" id="GO:0010960">
    <property type="term" value="P:magnesium ion homeostasis"/>
    <property type="evidence" value="ECO:0007669"/>
    <property type="project" value="InterPro"/>
</dbReference>
<dbReference type="GO" id="GO:0005737">
    <property type="term" value="C:cytoplasm"/>
    <property type="evidence" value="ECO:0007669"/>
    <property type="project" value="TreeGrafter"/>
</dbReference>
<keyword evidence="3 5" id="KW-1133">Transmembrane helix</keyword>
<evidence type="ECO:0000259" key="8">
    <source>
        <dbReference type="PROSITE" id="PS51846"/>
    </source>
</evidence>
<feature type="domain" description="CNNM transmembrane" evidence="8">
    <location>
        <begin position="10"/>
        <end position="193"/>
    </location>
</feature>
<feature type="transmembrane region" description="Helical" evidence="7">
    <location>
        <begin position="125"/>
        <end position="149"/>
    </location>
</feature>
<dbReference type="Pfam" id="PF01595">
    <property type="entry name" value="CNNM"/>
    <property type="match status" value="1"/>
</dbReference>
<accession>A0AAF6BMK2</accession>
<evidence type="ECO:0000256" key="5">
    <source>
        <dbReference type="PROSITE-ProRule" id="PRU01193"/>
    </source>
</evidence>
<dbReference type="InterPro" id="IPR002550">
    <property type="entry name" value="CNNM"/>
</dbReference>
<dbReference type="Gene3D" id="3.10.580.10">
    <property type="entry name" value="CBS-domain"/>
    <property type="match status" value="2"/>
</dbReference>
<evidence type="ECO:0000313" key="10">
    <source>
        <dbReference type="Proteomes" id="UP001162541"/>
    </source>
</evidence>
<feature type="compositionally biased region" description="Polar residues" evidence="6">
    <location>
        <begin position="465"/>
        <end position="478"/>
    </location>
</feature>
<dbReference type="GO" id="GO:0030026">
    <property type="term" value="P:intracellular manganese ion homeostasis"/>
    <property type="evidence" value="ECO:0007669"/>
    <property type="project" value="TreeGrafter"/>
</dbReference>
<feature type="region of interest" description="Disordered" evidence="6">
    <location>
        <begin position="328"/>
        <end position="375"/>
    </location>
</feature>
<dbReference type="PROSITE" id="PS51846">
    <property type="entry name" value="CNNM"/>
    <property type="match status" value="1"/>
</dbReference>
<evidence type="ECO:0000313" key="9">
    <source>
        <dbReference type="EMBL" id="BBN13236.1"/>
    </source>
</evidence>
<gene>
    <name evidence="9" type="ORF">Mp_6g01910</name>
</gene>
<reference evidence="10" key="1">
    <citation type="journal article" date="2020" name="Curr. Biol.">
        <title>Chromatin organization in early land plants reveals an ancestral association between H3K27me3, transposons, and constitutive heterochromatin.</title>
        <authorList>
            <person name="Montgomery S.A."/>
            <person name="Tanizawa Y."/>
            <person name="Galik B."/>
            <person name="Wang N."/>
            <person name="Ito T."/>
            <person name="Mochizuki T."/>
            <person name="Akimcheva S."/>
            <person name="Bowman J.L."/>
            <person name="Cognat V."/>
            <person name="Marechal-Drouard L."/>
            <person name="Ekker H."/>
            <person name="Hong S.F."/>
            <person name="Kohchi T."/>
            <person name="Lin S.S."/>
            <person name="Liu L.D."/>
            <person name="Nakamura Y."/>
            <person name="Valeeva L.R."/>
            <person name="Shakirov E.V."/>
            <person name="Shippen D.E."/>
            <person name="Wei W.L."/>
            <person name="Yagura M."/>
            <person name="Yamaoka S."/>
            <person name="Yamato K.T."/>
            <person name="Liu C."/>
            <person name="Berger F."/>
        </authorList>
    </citation>
    <scope>NUCLEOTIDE SEQUENCE [LARGE SCALE GENOMIC DNA]</scope>
    <source>
        <strain evidence="10">Tak-1</strain>
    </source>
</reference>
<feature type="transmembrane region" description="Helical" evidence="7">
    <location>
        <begin position="14"/>
        <end position="44"/>
    </location>
</feature>
<comment type="subcellular location">
    <subcellularLocation>
        <location evidence="1">Membrane</location>
        <topology evidence="1">Multi-pass membrane protein</topology>
    </subcellularLocation>
</comment>
<dbReference type="EMBL" id="AP019871">
    <property type="protein sequence ID" value="BBN13236.1"/>
    <property type="molecule type" value="Genomic_DNA"/>
</dbReference>
<feature type="compositionally biased region" description="Polar residues" evidence="6">
    <location>
        <begin position="555"/>
        <end position="564"/>
    </location>
</feature>
<keyword evidence="4 5" id="KW-0472">Membrane</keyword>
<feature type="transmembrane region" description="Helical" evidence="7">
    <location>
        <begin position="99"/>
        <end position="118"/>
    </location>
</feature>
<evidence type="ECO:0000256" key="2">
    <source>
        <dbReference type="ARBA" id="ARBA00022692"/>
    </source>
</evidence>